<reference evidence="2 3" key="1">
    <citation type="journal article" date="2019" name="Int. J. Syst. Evol. Microbiol.">
        <title>The Global Catalogue of Microorganisms (GCM) 10K type strain sequencing project: providing services to taxonomists for standard genome sequencing and annotation.</title>
        <authorList>
            <consortium name="The Broad Institute Genomics Platform"/>
            <consortium name="The Broad Institute Genome Sequencing Center for Infectious Disease"/>
            <person name="Wu L."/>
            <person name="Ma J."/>
        </authorList>
    </citation>
    <scope>NUCLEOTIDE SEQUENCE [LARGE SCALE GENOMIC DNA]</scope>
    <source>
        <strain evidence="2 3">CGMCC 1.12859</strain>
    </source>
</reference>
<dbReference type="NCBIfam" id="NF033497">
    <property type="entry name" value="rubre_like_arch"/>
    <property type="match status" value="1"/>
</dbReference>
<dbReference type="Pfam" id="PF23455">
    <property type="entry name" value="DUF7129"/>
    <property type="match status" value="1"/>
</dbReference>
<organism evidence="2 3">
    <name type="scientific">Halolamina litorea</name>
    <dbReference type="NCBI Taxonomy" id="1515593"/>
    <lineage>
        <taxon>Archaea</taxon>
        <taxon>Methanobacteriati</taxon>
        <taxon>Methanobacteriota</taxon>
        <taxon>Stenosarchaea group</taxon>
        <taxon>Halobacteria</taxon>
        <taxon>Halobacteriales</taxon>
        <taxon>Haloferacaceae</taxon>
    </lineage>
</organism>
<feature type="domain" description="DUF7129" evidence="1">
    <location>
        <begin position="8"/>
        <end position="41"/>
    </location>
</feature>
<comment type="caution">
    <text evidence="2">The sequence shown here is derived from an EMBL/GenBank/DDBJ whole genome shotgun (WGS) entry which is preliminary data.</text>
</comment>
<accession>A0ABD6BTS0</accession>
<evidence type="ECO:0000259" key="1">
    <source>
        <dbReference type="Pfam" id="PF23455"/>
    </source>
</evidence>
<protein>
    <submittedName>
        <fullName evidence="2">Rubrerythrin-like domain-containing protein</fullName>
    </submittedName>
</protein>
<dbReference type="InterPro" id="IPR055553">
    <property type="entry name" value="DUF7129"/>
</dbReference>
<keyword evidence="3" id="KW-1185">Reference proteome</keyword>
<dbReference type="AlphaFoldDB" id="A0ABD6BTS0"/>
<evidence type="ECO:0000313" key="3">
    <source>
        <dbReference type="Proteomes" id="UP001597139"/>
    </source>
</evidence>
<gene>
    <name evidence="2" type="ORF">ACFSAU_13465</name>
</gene>
<dbReference type="SUPFAM" id="SSF57802">
    <property type="entry name" value="Rubredoxin-like"/>
    <property type="match status" value="1"/>
</dbReference>
<sequence length="46" mass="5134">MNDTDASDRESAYECFECGTIHRSASQPIHCPDCGGQMRNRETALE</sequence>
<dbReference type="EMBL" id="JBHUCZ010000012">
    <property type="protein sequence ID" value="MFD1568499.1"/>
    <property type="molecule type" value="Genomic_DNA"/>
</dbReference>
<dbReference type="RefSeq" id="WP_267647999.1">
    <property type="nucleotide sequence ID" value="NZ_JANHGR010000003.1"/>
</dbReference>
<evidence type="ECO:0000313" key="2">
    <source>
        <dbReference type="EMBL" id="MFD1568499.1"/>
    </source>
</evidence>
<dbReference type="Proteomes" id="UP001597139">
    <property type="component" value="Unassembled WGS sequence"/>
</dbReference>
<proteinExistence type="predicted"/>
<name>A0ABD6BTS0_9EURY</name>